<evidence type="ECO:0000313" key="2">
    <source>
        <dbReference type="Proteomes" id="UP000185744"/>
    </source>
</evidence>
<accession>A0A1Q6DWZ0</accession>
<dbReference type="EMBL" id="MSDW01000001">
    <property type="protein sequence ID" value="OKY78832.1"/>
    <property type="molecule type" value="Genomic_DNA"/>
</dbReference>
<proteinExistence type="predicted"/>
<dbReference type="Proteomes" id="UP000185744">
    <property type="component" value="Unassembled WGS sequence"/>
</dbReference>
<comment type="caution">
    <text evidence="1">The sequence shown here is derived from an EMBL/GenBank/DDBJ whole genome shotgun (WGS) entry which is preliminary data.</text>
</comment>
<dbReference type="InParanoid" id="A0A1Q6DWZ0"/>
<organism evidence="1 2">
    <name type="scientific">Methanohalarchaeum thermophilum</name>
    <dbReference type="NCBI Taxonomy" id="1903181"/>
    <lineage>
        <taxon>Archaea</taxon>
        <taxon>Methanobacteriati</taxon>
        <taxon>Methanobacteriota</taxon>
        <taxon>Methanonatronarchaeia</taxon>
        <taxon>Methanonatronarchaeales</taxon>
        <taxon>Methanonatronarchaeaceae</taxon>
        <taxon>Candidatus Methanohalarchaeum</taxon>
    </lineage>
</organism>
<keyword evidence="2" id="KW-1185">Reference proteome</keyword>
<evidence type="ECO:0000313" key="1">
    <source>
        <dbReference type="EMBL" id="OKY78832.1"/>
    </source>
</evidence>
<protein>
    <submittedName>
        <fullName evidence="1">Uncharacterized protein</fullName>
    </submittedName>
</protein>
<reference evidence="1" key="1">
    <citation type="submission" date="2016-12" db="EMBL/GenBank/DDBJ databases">
        <title>Discovery of methanogenic haloarchaea.</title>
        <authorList>
            <person name="Sorokin D.Y."/>
            <person name="Makarova K.S."/>
            <person name="Abbas B."/>
            <person name="Ferrer M."/>
            <person name="Golyshin P.N."/>
        </authorList>
    </citation>
    <scope>NUCLEOTIDE SEQUENCE [LARGE SCALE GENOMIC DNA]</scope>
    <source>
        <strain evidence="1">HMET1</strain>
    </source>
</reference>
<dbReference type="AlphaFoldDB" id="A0A1Q6DWZ0"/>
<sequence length="60" mass="7145">MDVLELEAILDKFTLDFKGFVEREKREPKAIALSILLYHQVNSLKKVKRTVKLLKRRFDL</sequence>
<name>A0A1Q6DWZ0_METT1</name>
<gene>
    <name evidence="1" type="ORF">BTN85_1335</name>
</gene>